<dbReference type="EMBL" id="CP004144">
    <property type="protein sequence ID" value="AGF97375.1"/>
    <property type="molecule type" value="Genomic_DNA"/>
</dbReference>
<dbReference type="AlphaFoldDB" id="M1Q4Z5"/>
<dbReference type="BioCyc" id="MMAZ1236903:G139K-1950-MONOMER"/>
<accession>M1Q4Z5</accession>
<name>M1Q4Z5_METMZ</name>
<dbReference type="KEGG" id="mmaz:MmTuc01_2043"/>
<protein>
    <submittedName>
        <fullName evidence="2">Chromosome segregation ATPase</fullName>
    </submittedName>
</protein>
<keyword evidence="1" id="KW-0812">Transmembrane</keyword>
<sequence length="404" mass="46565">MKYIYQDSTELPVQRDFIEDLKVFIDITARVIPLENSIIELKCKHKEELHKLESRIMGMNLFEEKLGILVNKLANDIGTEDLTSCIDAVLATCSENLGRKREILDIEARKIENGASQEYQKTESKVLEVLTPFLISGIYGAEKRFELSSSTNEVSGIMEGSISGLQYYYKLWFTEEPLTVNRLIGNFNLPGWTKTGILRKEEKIKMQDLSEFLVTSLEYDSENEKSNRKFRIEGGGLNYFVYDDNREITADKELGDHIDMMSLAQIPEKVQDYLRANIRNYALSKILLDEEDAISTNQIFDCLKVVAEQYGVIVHECLAKGHNKEEITIKTEEADGTRTEKYISKSEIYTQLSEIGSEGIEIAEILGVNSRSQIKESKYLIYVMYFFTIFLYKSFFNLFFFFCL</sequence>
<reference evidence="2 3" key="1">
    <citation type="journal article" date="2013" name="Genome Announc.">
        <title>Complete Genome of a Methanosarcina mazei Strain Isolated from Sediment Samples from an Amazonian Flooded Area.</title>
        <authorList>
            <person name="Assis das Gracas D."/>
            <person name="Thiago Juca Ramos R."/>
            <person name="Vieira Araujo A.C."/>
            <person name="Zahlouth R."/>
            <person name="Ribeiro Carneiro A."/>
            <person name="Souza Lopes T."/>
            <person name="Azevedo Barauna R."/>
            <person name="Azevedo V."/>
            <person name="Cruz Schneider M.P."/>
            <person name="Pellizari V.H."/>
            <person name="Silva A."/>
        </authorList>
    </citation>
    <scope>NUCLEOTIDE SEQUENCE [LARGE SCALE GENOMIC DNA]</scope>
    <source>
        <strain evidence="2 3">Tuc01</strain>
    </source>
</reference>
<keyword evidence="1" id="KW-0472">Membrane</keyword>
<organism evidence="2 3">
    <name type="scientific">Methanosarcina mazei Tuc01</name>
    <dbReference type="NCBI Taxonomy" id="1236903"/>
    <lineage>
        <taxon>Archaea</taxon>
        <taxon>Methanobacteriati</taxon>
        <taxon>Methanobacteriota</taxon>
        <taxon>Stenosarchaea group</taxon>
        <taxon>Methanomicrobia</taxon>
        <taxon>Methanosarcinales</taxon>
        <taxon>Methanosarcinaceae</taxon>
        <taxon>Methanosarcina</taxon>
    </lineage>
</organism>
<evidence type="ECO:0000313" key="3">
    <source>
        <dbReference type="Proteomes" id="UP000011718"/>
    </source>
</evidence>
<dbReference type="Proteomes" id="UP000011718">
    <property type="component" value="Chromosome"/>
</dbReference>
<proteinExistence type="predicted"/>
<evidence type="ECO:0000256" key="1">
    <source>
        <dbReference type="SAM" id="Phobius"/>
    </source>
</evidence>
<dbReference type="HOGENOM" id="CLU_059500_0_0_2"/>
<gene>
    <name evidence="2" type="ORF">MmTuc01_2043</name>
</gene>
<keyword evidence="1" id="KW-1133">Transmembrane helix</keyword>
<feature type="transmembrane region" description="Helical" evidence="1">
    <location>
        <begin position="379"/>
        <end position="402"/>
    </location>
</feature>
<evidence type="ECO:0000313" key="2">
    <source>
        <dbReference type="EMBL" id="AGF97375.1"/>
    </source>
</evidence>